<dbReference type="Proteomes" id="UP000286482">
    <property type="component" value="Unassembled WGS sequence"/>
</dbReference>
<protein>
    <submittedName>
        <fullName evidence="2">Type II secretion system protein</fullName>
    </submittedName>
</protein>
<feature type="transmembrane region" description="Helical" evidence="1">
    <location>
        <begin position="21"/>
        <end position="40"/>
    </location>
</feature>
<dbReference type="AlphaFoldDB" id="A0A420EL11"/>
<dbReference type="RefSeq" id="WP_120353173.1">
    <property type="nucleotide sequence ID" value="NZ_RAQO01000002.1"/>
</dbReference>
<keyword evidence="1" id="KW-0472">Membrane</keyword>
<dbReference type="InterPro" id="IPR012902">
    <property type="entry name" value="N_methyl_site"/>
</dbReference>
<gene>
    <name evidence="2" type="ORF">DBZ36_01575</name>
</gene>
<dbReference type="OrthoDB" id="5593857at2"/>
<sequence>MRRSSRHAQRKQQAGFTLVELILGIIVLAISLVFLATAIFPESGRSVSNLHRVRAAELAHSILNEAWNSRYDENSGPSGGLPACNGNDPLSKTCTPSSLFGPCVANDCGQVKPRDFYSDVDDYHGLNQNTLMVSSSRTYSDDYPGYQVEVTVYYPSSSGAEDQSQKIIEVAVTTPGNEVIPFHAIRSNY</sequence>
<name>A0A420EL11_9ALTE</name>
<evidence type="ECO:0000256" key="1">
    <source>
        <dbReference type="SAM" id="Phobius"/>
    </source>
</evidence>
<keyword evidence="3" id="KW-1185">Reference proteome</keyword>
<evidence type="ECO:0000313" key="3">
    <source>
        <dbReference type="Proteomes" id="UP000286482"/>
    </source>
</evidence>
<comment type="caution">
    <text evidence="2">The sequence shown here is derived from an EMBL/GenBank/DDBJ whole genome shotgun (WGS) entry which is preliminary data.</text>
</comment>
<accession>A0A420EL11</accession>
<dbReference type="Pfam" id="PF07963">
    <property type="entry name" value="N_methyl"/>
    <property type="match status" value="1"/>
</dbReference>
<evidence type="ECO:0000313" key="2">
    <source>
        <dbReference type="EMBL" id="RKF21369.1"/>
    </source>
</evidence>
<organism evidence="2 3">
    <name type="scientific">Alginatibacterium sediminis</name>
    <dbReference type="NCBI Taxonomy" id="2164068"/>
    <lineage>
        <taxon>Bacteria</taxon>
        <taxon>Pseudomonadati</taxon>
        <taxon>Pseudomonadota</taxon>
        <taxon>Gammaproteobacteria</taxon>
        <taxon>Alteromonadales</taxon>
        <taxon>Alteromonadaceae</taxon>
        <taxon>Alginatibacterium</taxon>
    </lineage>
</organism>
<proteinExistence type="predicted"/>
<keyword evidence="1" id="KW-1133">Transmembrane helix</keyword>
<keyword evidence="1" id="KW-0812">Transmembrane</keyword>
<dbReference type="EMBL" id="RAQO01000002">
    <property type="protein sequence ID" value="RKF21369.1"/>
    <property type="molecule type" value="Genomic_DNA"/>
</dbReference>
<dbReference type="NCBIfam" id="TIGR02532">
    <property type="entry name" value="IV_pilin_GFxxxE"/>
    <property type="match status" value="1"/>
</dbReference>
<reference evidence="2 3" key="1">
    <citation type="submission" date="2018-09" db="EMBL/GenBank/DDBJ databases">
        <authorList>
            <person name="Wang Z."/>
        </authorList>
    </citation>
    <scope>NUCLEOTIDE SEQUENCE [LARGE SCALE GENOMIC DNA]</scope>
    <source>
        <strain evidence="2 3">ALS 81</strain>
    </source>
</reference>